<comment type="caution">
    <text evidence="1">The sequence shown here is derived from an EMBL/GenBank/DDBJ whole genome shotgun (WGS) entry which is preliminary data.</text>
</comment>
<sequence>MASVVELSELAVMVLKKYSLSTCGLAELASEVGVDGTNALDNWKSIVFSIEEVKFAIHDAYTFYCVGDELIRMIEESSLLAAALMLCFCFYFL</sequence>
<keyword evidence="2" id="KW-1185">Reference proteome</keyword>
<gene>
    <name evidence="1" type="ORF">Ddye_028098</name>
</gene>
<protein>
    <submittedName>
        <fullName evidence="1">Uncharacterized protein</fullName>
    </submittedName>
</protein>
<dbReference type="GO" id="GO:0003676">
    <property type="term" value="F:nucleic acid binding"/>
    <property type="evidence" value="ECO:0007669"/>
    <property type="project" value="InterPro"/>
</dbReference>
<dbReference type="AlphaFoldDB" id="A0AAD9TQV7"/>
<name>A0AAD9TQV7_9ROSI</name>
<organism evidence="1 2">
    <name type="scientific">Dipteronia dyeriana</name>
    <dbReference type="NCBI Taxonomy" id="168575"/>
    <lineage>
        <taxon>Eukaryota</taxon>
        <taxon>Viridiplantae</taxon>
        <taxon>Streptophyta</taxon>
        <taxon>Embryophyta</taxon>
        <taxon>Tracheophyta</taxon>
        <taxon>Spermatophyta</taxon>
        <taxon>Magnoliopsida</taxon>
        <taxon>eudicotyledons</taxon>
        <taxon>Gunneridae</taxon>
        <taxon>Pentapetalae</taxon>
        <taxon>rosids</taxon>
        <taxon>malvids</taxon>
        <taxon>Sapindales</taxon>
        <taxon>Sapindaceae</taxon>
        <taxon>Hippocastanoideae</taxon>
        <taxon>Acereae</taxon>
        <taxon>Dipteronia</taxon>
    </lineage>
</organism>
<proteinExistence type="predicted"/>
<dbReference type="InterPro" id="IPR036397">
    <property type="entry name" value="RNaseH_sf"/>
</dbReference>
<dbReference type="EMBL" id="JANJYI010000008">
    <property type="protein sequence ID" value="KAK2640303.1"/>
    <property type="molecule type" value="Genomic_DNA"/>
</dbReference>
<accession>A0AAD9TQV7</accession>
<dbReference type="Gene3D" id="3.30.420.10">
    <property type="entry name" value="Ribonuclease H-like superfamily/Ribonuclease H"/>
    <property type="match status" value="1"/>
</dbReference>
<evidence type="ECO:0000313" key="1">
    <source>
        <dbReference type="EMBL" id="KAK2640303.1"/>
    </source>
</evidence>
<dbReference type="Proteomes" id="UP001280121">
    <property type="component" value="Unassembled WGS sequence"/>
</dbReference>
<reference evidence="1" key="1">
    <citation type="journal article" date="2023" name="Plant J.">
        <title>Genome sequences and population genomics provide insights into the demographic history, inbreeding, and mutation load of two 'living fossil' tree species of Dipteronia.</title>
        <authorList>
            <person name="Feng Y."/>
            <person name="Comes H.P."/>
            <person name="Chen J."/>
            <person name="Zhu S."/>
            <person name="Lu R."/>
            <person name="Zhang X."/>
            <person name="Li P."/>
            <person name="Qiu J."/>
            <person name="Olsen K.M."/>
            <person name="Qiu Y."/>
        </authorList>
    </citation>
    <scope>NUCLEOTIDE SEQUENCE</scope>
    <source>
        <strain evidence="1">KIB01</strain>
    </source>
</reference>
<evidence type="ECO:0000313" key="2">
    <source>
        <dbReference type="Proteomes" id="UP001280121"/>
    </source>
</evidence>